<keyword evidence="4 8" id="KW-0812">Transmembrane</keyword>
<dbReference type="PROSITE" id="PS50850">
    <property type="entry name" value="MFS"/>
    <property type="match status" value="1"/>
</dbReference>
<feature type="compositionally biased region" description="Low complexity" evidence="7">
    <location>
        <begin position="46"/>
        <end position="67"/>
    </location>
</feature>
<keyword evidence="5 8" id="KW-1133">Transmembrane helix</keyword>
<keyword evidence="3" id="KW-1003">Cell membrane</keyword>
<dbReference type="SUPFAM" id="SSF103473">
    <property type="entry name" value="MFS general substrate transporter"/>
    <property type="match status" value="1"/>
</dbReference>
<dbReference type="InterPro" id="IPR020846">
    <property type="entry name" value="MFS_dom"/>
</dbReference>
<feature type="transmembrane region" description="Helical" evidence="8">
    <location>
        <begin position="393"/>
        <end position="414"/>
    </location>
</feature>
<feature type="domain" description="Major facilitator superfamily (MFS) profile" evidence="9">
    <location>
        <begin position="278"/>
        <end position="493"/>
    </location>
</feature>
<proteinExistence type="predicted"/>
<feature type="transmembrane region" description="Helical" evidence="8">
    <location>
        <begin position="295"/>
        <end position="315"/>
    </location>
</feature>
<evidence type="ECO:0000313" key="11">
    <source>
        <dbReference type="Proteomes" id="UP001055868"/>
    </source>
</evidence>
<feature type="region of interest" description="Disordered" evidence="7">
    <location>
        <begin position="1"/>
        <end position="69"/>
    </location>
</feature>
<dbReference type="Proteomes" id="UP001055868">
    <property type="component" value="Chromosome"/>
</dbReference>
<dbReference type="PANTHER" id="PTHR23513:SF9">
    <property type="entry name" value="ENTEROBACTIN EXPORTER ENTS"/>
    <property type="match status" value="1"/>
</dbReference>
<evidence type="ECO:0000256" key="6">
    <source>
        <dbReference type="ARBA" id="ARBA00023136"/>
    </source>
</evidence>
<keyword evidence="6 8" id="KW-0472">Membrane</keyword>
<evidence type="ECO:0000256" key="1">
    <source>
        <dbReference type="ARBA" id="ARBA00004429"/>
    </source>
</evidence>
<feature type="transmembrane region" description="Helical" evidence="8">
    <location>
        <begin position="92"/>
        <end position="116"/>
    </location>
</feature>
<protein>
    <submittedName>
        <fullName evidence="10">MFS transporter</fullName>
    </submittedName>
</protein>
<organism evidence="10 11">
    <name type="scientific">Brachybacterium kimchii</name>
    <dbReference type="NCBI Taxonomy" id="2942909"/>
    <lineage>
        <taxon>Bacteria</taxon>
        <taxon>Bacillati</taxon>
        <taxon>Actinomycetota</taxon>
        <taxon>Actinomycetes</taxon>
        <taxon>Micrococcales</taxon>
        <taxon>Dermabacteraceae</taxon>
        <taxon>Brachybacterium</taxon>
    </lineage>
</organism>
<name>A0ABY4N3K2_9MICO</name>
<feature type="transmembrane region" description="Helical" evidence="8">
    <location>
        <begin position="459"/>
        <end position="481"/>
    </location>
</feature>
<evidence type="ECO:0000313" key="10">
    <source>
        <dbReference type="EMBL" id="UQN28681.1"/>
    </source>
</evidence>
<evidence type="ECO:0000259" key="9">
    <source>
        <dbReference type="PROSITE" id="PS50850"/>
    </source>
</evidence>
<feature type="transmembrane region" description="Helical" evidence="8">
    <location>
        <begin position="363"/>
        <end position="387"/>
    </location>
</feature>
<feature type="transmembrane region" description="Helical" evidence="8">
    <location>
        <begin position="154"/>
        <end position="174"/>
    </location>
</feature>
<evidence type="ECO:0000256" key="4">
    <source>
        <dbReference type="ARBA" id="ARBA00022692"/>
    </source>
</evidence>
<dbReference type="EMBL" id="CP097218">
    <property type="protein sequence ID" value="UQN28681.1"/>
    <property type="molecule type" value="Genomic_DNA"/>
</dbReference>
<evidence type="ECO:0000256" key="3">
    <source>
        <dbReference type="ARBA" id="ARBA00022475"/>
    </source>
</evidence>
<dbReference type="InterPro" id="IPR036259">
    <property type="entry name" value="MFS_trans_sf"/>
</dbReference>
<dbReference type="PANTHER" id="PTHR23513">
    <property type="entry name" value="INTEGRAL MEMBRANE EFFLUX PROTEIN-RELATED"/>
    <property type="match status" value="1"/>
</dbReference>
<dbReference type="Gene3D" id="1.20.1250.20">
    <property type="entry name" value="MFS general substrate transporter like domains"/>
    <property type="match status" value="1"/>
</dbReference>
<evidence type="ECO:0000256" key="2">
    <source>
        <dbReference type="ARBA" id="ARBA00022448"/>
    </source>
</evidence>
<feature type="transmembrane region" description="Helical" evidence="8">
    <location>
        <begin position="335"/>
        <end position="356"/>
    </location>
</feature>
<keyword evidence="11" id="KW-1185">Reference proteome</keyword>
<reference evidence="10" key="1">
    <citation type="submission" date="2022-05" db="EMBL/GenBank/DDBJ databases">
        <title>Genomic analysis of Brachybacterium sp. CBA3104.</title>
        <authorList>
            <person name="Roh S.W."/>
            <person name="Kim Y.B."/>
            <person name="Kim Y."/>
        </authorList>
    </citation>
    <scope>NUCLEOTIDE SEQUENCE</scope>
    <source>
        <strain evidence="10">CBA3104</strain>
    </source>
</reference>
<feature type="transmembrane region" description="Helical" evidence="8">
    <location>
        <begin position="218"/>
        <end position="240"/>
    </location>
</feature>
<feature type="transmembrane region" description="Helical" evidence="8">
    <location>
        <begin position="122"/>
        <end position="142"/>
    </location>
</feature>
<dbReference type="InterPro" id="IPR010290">
    <property type="entry name" value="TM_effector"/>
</dbReference>
<dbReference type="Pfam" id="PF05977">
    <property type="entry name" value="MFS_3"/>
    <property type="match status" value="1"/>
</dbReference>
<evidence type="ECO:0000256" key="7">
    <source>
        <dbReference type="SAM" id="MobiDB-lite"/>
    </source>
</evidence>
<accession>A0ABY4N3K2</accession>
<sequence length="493" mass="51179">MIPGSRGLSHAPPRRLPPIVSRPSASEGPATPTVDPHDPPDPTSKTPALDPAPDAPAPESASSPTAPRTLRSRARGLFADTRPLQNLHFKRLWQANIITVIGAQITIITVPAQLWALTGSSLYVGLTGLFGLVPLVVLGLWGGAIADAFDRRKILLVTTLGLILTSGLFAAQALLQVRNVWVILGIFAAQQAFFAVNQPARTALIPSLVPREQLPAANALNMTVGQFGAIAGPLVGGALLPFLGFSLLYLIDTVCLLATLWAVLRLPAPKPEGAIARPGLRSILDGFVYTWKHKILLVSFAVDLIAMVFGMPRALYPQLADQSFGGPAQGGMEFAALSVAMALGALLGGIFSGWLGRVHRVGLAVLIAVGVWGLVVMGFGGATWLAGGRAMPWLAAAVAFMAAGGIADMISMVFRQTMLQGAASDAVRGRLQGVFLVVVAGGPRFADVAHGAAADVLGAPLTVVLGGALVVLGVAACGVLVPQFTRYRVGPGH</sequence>
<gene>
    <name evidence="10" type="ORF">M4486_13725</name>
</gene>
<evidence type="ECO:0000256" key="8">
    <source>
        <dbReference type="SAM" id="Phobius"/>
    </source>
</evidence>
<dbReference type="CDD" id="cd06173">
    <property type="entry name" value="MFS_MefA_like"/>
    <property type="match status" value="1"/>
</dbReference>
<comment type="subcellular location">
    <subcellularLocation>
        <location evidence="1">Cell inner membrane</location>
        <topology evidence="1">Multi-pass membrane protein</topology>
    </subcellularLocation>
</comment>
<evidence type="ECO:0000256" key="5">
    <source>
        <dbReference type="ARBA" id="ARBA00022989"/>
    </source>
</evidence>
<dbReference type="RefSeq" id="WP_249477809.1">
    <property type="nucleotide sequence ID" value="NZ_CP097218.1"/>
</dbReference>
<feature type="transmembrane region" description="Helical" evidence="8">
    <location>
        <begin position="434"/>
        <end position="453"/>
    </location>
</feature>
<keyword evidence="2" id="KW-0813">Transport</keyword>